<gene>
    <name evidence="1" type="ORF">D8865_08935</name>
</gene>
<dbReference type="AlphaFoldDB" id="A0A428B8C4"/>
<dbReference type="Proteomes" id="UP000278653">
    <property type="component" value="Unassembled WGS sequence"/>
</dbReference>
<sequence length="386" mass="43804">MTSKVQDFGFRGKKRVSIQEPLFLYVEWGDMNPDNTEGIREIIEDIDLDLYPNDASKSIAKNFPFLTFQQAESLFRELKENFNNFTFNGIALLSQLSSNNTLTGRVCFGDGPRISPFILDDEYKNIPLALIYATRRDVRFKDYSFDELTKYFCTMEPNLMDCYKRSLGLSISEMPIYPANNTIKGELDREGVIGVTRTEQTLTNHSPSTGTVKNYTDSSRSSGLVSKILIYICLVLSVSGIGFGIFNHSHAQKQEEKLAYLYKEQTSIKKVQENEHSIDVISKYFVTHYFTGNKESILPYLSNGDAKFTQPTKAQVTSTILERISLREDGETYSVSYIIGVRAENGTLSAERISFDMKADDNAPFKWVVTSEPTREPFSSTVEKNN</sequence>
<name>A0A428B8C4_STRMT</name>
<dbReference type="EMBL" id="RJNH01000013">
    <property type="protein sequence ID" value="RSI59586.1"/>
    <property type="molecule type" value="Genomic_DNA"/>
</dbReference>
<proteinExistence type="predicted"/>
<dbReference type="CDD" id="cd16427">
    <property type="entry name" value="TraM-like"/>
    <property type="match status" value="1"/>
</dbReference>
<evidence type="ECO:0000313" key="1">
    <source>
        <dbReference type="EMBL" id="RSI59586.1"/>
    </source>
</evidence>
<accession>A0A428B8C4</accession>
<organism evidence="1 2">
    <name type="scientific">Streptococcus mitis</name>
    <dbReference type="NCBI Taxonomy" id="28037"/>
    <lineage>
        <taxon>Bacteria</taxon>
        <taxon>Bacillati</taxon>
        <taxon>Bacillota</taxon>
        <taxon>Bacilli</taxon>
        <taxon>Lactobacillales</taxon>
        <taxon>Streptococcaceae</taxon>
        <taxon>Streptococcus</taxon>
        <taxon>Streptococcus mitis group</taxon>
    </lineage>
</organism>
<dbReference type="RefSeq" id="WP_125448037.1">
    <property type="nucleotide sequence ID" value="NZ_RJNH01000013.1"/>
</dbReference>
<comment type="caution">
    <text evidence="1">The sequence shown here is derived from an EMBL/GenBank/DDBJ whole genome shotgun (WGS) entry which is preliminary data.</text>
</comment>
<reference evidence="1 2" key="1">
    <citation type="submission" date="2018-11" db="EMBL/GenBank/DDBJ databases">
        <title>Species Designations Belie Phenotypic and Genotypic Heterogeneity in Oral Streptococci.</title>
        <authorList>
            <person name="Velsko I."/>
        </authorList>
    </citation>
    <scope>NUCLEOTIDE SEQUENCE [LARGE SCALE GENOMIC DNA]</scope>
    <source>
        <strain evidence="1 2">BCC15</strain>
    </source>
</reference>
<evidence type="ECO:0000313" key="2">
    <source>
        <dbReference type="Proteomes" id="UP000278653"/>
    </source>
</evidence>
<dbReference type="Gene3D" id="3.10.450.540">
    <property type="match status" value="1"/>
</dbReference>
<protein>
    <submittedName>
        <fullName evidence="1">Uncharacterized protein</fullName>
    </submittedName>
</protein>